<dbReference type="GeneID" id="8097816"/>
<evidence type="ECO:0000313" key="2">
    <source>
        <dbReference type="EMBL" id="EED20160.1"/>
    </source>
</evidence>
<dbReference type="HOGENOM" id="CLU_1476086_0_0_1"/>
<feature type="compositionally biased region" description="Basic and acidic residues" evidence="1">
    <location>
        <begin position="70"/>
        <end position="86"/>
    </location>
</feature>
<dbReference type="EMBL" id="EQ962654">
    <property type="protein sequence ID" value="EED20160.1"/>
    <property type="molecule type" value="Genomic_DNA"/>
</dbReference>
<feature type="compositionally biased region" description="Basic and acidic residues" evidence="1">
    <location>
        <begin position="101"/>
        <end position="130"/>
    </location>
</feature>
<feature type="compositionally biased region" description="Polar residues" evidence="1">
    <location>
        <begin position="1"/>
        <end position="18"/>
    </location>
</feature>
<dbReference type="Proteomes" id="UP000001745">
    <property type="component" value="Unassembled WGS sequence"/>
</dbReference>
<reference evidence="3" key="1">
    <citation type="journal article" date="2015" name="Genome Announc.">
        <title>Genome sequence of the AIDS-associated pathogen Penicillium marneffei (ATCC18224) and its near taxonomic relative Talaromyces stipitatus (ATCC10500).</title>
        <authorList>
            <person name="Nierman W.C."/>
            <person name="Fedorova-Abrams N.D."/>
            <person name="Andrianopoulos A."/>
        </authorList>
    </citation>
    <scope>NUCLEOTIDE SEQUENCE [LARGE SCALE GENOMIC DNA]</scope>
    <source>
        <strain evidence="3">ATCC 10500 / CBS 375.48 / QM 6759 / NRRL 1006</strain>
    </source>
</reference>
<dbReference type="VEuPathDB" id="FungiDB:TSTA_033990"/>
<protein>
    <submittedName>
        <fullName evidence="2">Uncharacterized protein</fullName>
    </submittedName>
</protein>
<dbReference type="InParanoid" id="B8M6U0"/>
<feature type="compositionally biased region" description="Polar residues" evidence="1">
    <location>
        <begin position="131"/>
        <end position="141"/>
    </location>
</feature>
<organism evidence="2 3">
    <name type="scientific">Talaromyces stipitatus (strain ATCC 10500 / CBS 375.48 / QM 6759 / NRRL 1006)</name>
    <name type="common">Penicillium stipitatum</name>
    <dbReference type="NCBI Taxonomy" id="441959"/>
    <lineage>
        <taxon>Eukaryota</taxon>
        <taxon>Fungi</taxon>
        <taxon>Dikarya</taxon>
        <taxon>Ascomycota</taxon>
        <taxon>Pezizomycotina</taxon>
        <taxon>Eurotiomycetes</taxon>
        <taxon>Eurotiomycetidae</taxon>
        <taxon>Eurotiales</taxon>
        <taxon>Trichocomaceae</taxon>
        <taxon>Talaromyces</taxon>
        <taxon>Talaromyces sect. Talaromyces</taxon>
    </lineage>
</organism>
<keyword evidence="3" id="KW-1185">Reference proteome</keyword>
<gene>
    <name evidence="2" type="ORF">TSTA_033990</name>
</gene>
<feature type="compositionally biased region" description="Basic and acidic residues" evidence="1">
    <location>
        <begin position="145"/>
        <end position="157"/>
    </location>
</feature>
<dbReference type="RefSeq" id="XP_002480594.1">
    <property type="nucleotide sequence ID" value="XM_002480549.1"/>
</dbReference>
<evidence type="ECO:0000256" key="1">
    <source>
        <dbReference type="SAM" id="MobiDB-lite"/>
    </source>
</evidence>
<dbReference type="AlphaFoldDB" id="B8M6U0"/>
<name>B8M6U0_TALSN</name>
<proteinExistence type="predicted"/>
<feature type="region of interest" description="Disordered" evidence="1">
    <location>
        <begin position="1"/>
        <end position="183"/>
    </location>
</feature>
<evidence type="ECO:0000313" key="3">
    <source>
        <dbReference type="Proteomes" id="UP000001745"/>
    </source>
</evidence>
<accession>B8M6U0</accession>
<sequence>METSVAQQQPATSNTALGLSSREETGETSENSLSNVSGQSLSENQLGPSEEKTEEKPWGATVSKPIGVSEEEKKKRDFAVQHKSLTETRWAVLEQLTDTPPRNEETAEVSEGHDSTHSQEKHVEEKDTASREATATGPTMESSEEDKVAHDASREECSGTSRPFFCPKPLGYIQATGGYTTKE</sequence>
<feature type="compositionally biased region" description="Polar residues" evidence="1">
    <location>
        <begin position="28"/>
        <end position="47"/>
    </location>
</feature>